<feature type="transmembrane region" description="Helical" evidence="1">
    <location>
        <begin position="21"/>
        <end position="41"/>
    </location>
</feature>
<keyword evidence="1" id="KW-0812">Transmembrane</keyword>
<keyword evidence="1" id="KW-1133">Transmembrane helix</keyword>
<keyword evidence="1" id="KW-0472">Membrane</keyword>
<dbReference type="AlphaFoldDB" id="I0AHP9"/>
<sequence length="124" mass="14096">MKNYLPNIKSFINTVKSLINSFYKLVGLEGIVWISALIYLATFSNYNQNHFTICPLSNLGIENCPGCGLGRSVSMVLHGQFLHSFDFHLLGIPALIIILFRIFQLIRNNFNFYFKPINKGVNHG</sequence>
<dbReference type="InterPro" id="IPR021215">
    <property type="entry name" value="DUF2752"/>
</dbReference>
<dbReference type="PATRIC" id="fig|945713.3.peg.796"/>
<dbReference type="RefSeq" id="WP_014559662.1">
    <property type="nucleotide sequence ID" value="NC_017464.1"/>
</dbReference>
<dbReference type="HOGENOM" id="CLU_172353_0_0_10"/>
<dbReference type="eggNOG" id="ENOG50335AR">
    <property type="taxonomic scope" value="Bacteria"/>
</dbReference>
<protein>
    <recommendedName>
        <fullName evidence="4">DUF2752 domain-containing protein</fullName>
    </recommendedName>
</protein>
<evidence type="ECO:0000313" key="3">
    <source>
        <dbReference type="Proteomes" id="UP000007394"/>
    </source>
</evidence>
<name>I0AHP9_IGNAJ</name>
<dbReference type="STRING" id="945713.IALB_0794"/>
<feature type="transmembrane region" description="Helical" evidence="1">
    <location>
        <begin position="87"/>
        <end position="106"/>
    </location>
</feature>
<gene>
    <name evidence="2" type="ordered locus">IALB_0794</name>
</gene>
<evidence type="ECO:0008006" key="4">
    <source>
        <dbReference type="Google" id="ProtNLM"/>
    </source>
</evidence>
<evidence type="ECO:0000256" key="1">
    <source>
        <dbReference type="SAM" id="Phobius"/>
    </source>
</evidence>
<dbReference type="EMBL" id="CP003418">
    <property type="protein sequence ID" value="AFH48506.1"/>
    <property type="molecule type" value="Genomic_DNA"/>
</dbReference>
<accession>I0AHP9</accession>
<dbReference type="Pfam" id="PF10825">
    <property type="entry name" value="DUF2752"/>
    <property type="match status" value="1"/>
</dbReference>
<proteinExistence type="predicted"/>
<organism evidence="2 3">
    <name type="scientific">Ignavibacterium album (strain DSM 19864 / JCM 16511 / NBRC 101810 / Mat9-16)</name>
    <dbReference type="NCBI Taxonomy" id="945713"/>
    <lineage>
        <taxon>Bacteria</taxon>
        <taxon>Pseudomonadati</taxon>
        <taxon>Ignavibacteriota</taxon>
        <taxon>Ignavibacteria</taxon>
        <taxon>Ignavibacteriales</taxon>
        <taxon>Ignavibacteriaceae</taxon>
        <taxon>Ignavibacterium</taxon>
    </lineage>
</organism>
<dbReference type="OrthoDB" id="1525013at2"/>
<reference evidence="2 3" key="1">
    <citation type="journal article" date="2012" name="Front. Microbiol.">
        <title>Complete genome of Ignavibacterium album, a metabolically versatile, flagellated, facultative anaerobe from the phylum Chlorobi.</title>
        <authorList>
            <person name="Liu Z."/>
            <person name="Frigaard N.-U."/>
            <person name="Vogl K."/>
            <person name="Iino T."/>
            <person name="Ohkuma M."/>
            <person name="Overmann J."/>
            <person name="Bryant D.A."/>
        </authorList>
    </citation>
    <scope>NUCLEOTIDE SEQUENCE [LARGE SCALE GENOMIC DNA]</scope>
    <source>
        <strain evidence="3">DSM 19864 / JCM 16511 / NBRC 101810 / Mat9-16</strain>
    </source>
</reference>
<evidence type="ECO:0000313" key="2">
    <source>
        <dbReference type="EMBL" id="AFH48506.1"/>
    </source>
</evidence>
<keyword evidence="3" id="KW-1185">Reference proteome</keyword>
<dbReference type="Proteomes" id="UP000007394">
    <property type="component" value="Chromosome"/>
</dbReference>
<dbReference type="KEGG" id="ial:IALB_0794"/>